<evidence type="ECO:0000259" key="3">
    <source>
        <dbReference type="Pfam" id="PF10079"/>
    </source>
</evidence>
<evidence type="ECO:0000256" key="1">
    <source>
        <dbReference type="ARBA" id="ARBA00022598"/>
    </source>
</evidence>
<feature type="domain" description="Bacillithiol biosynthesis BshC N-terminal Rossmann-like" evidence="3">
    <location>
        <begin position="11"/>
        <end position="363"/>
    </location>
</feature>
<keyword evidence="1 2" id="KW-0436">Ligase</keyword>
<dbReference type="PIRSF" id="PIRSF012535">
    <property type="entry name" value="UCP012535"/>
    <property type="match status" value="1"/>
</dbReference>
<evidence type="ECO:0000256" key="2">
    <source>
        <dbReference type="HAMAP-Rule" id="MF_01867"/>
    </source>
</evidence>
<evidence type="ECO:0000313" key="5">
    <source>
        <dbReference type="EMBL" id="GHB29725.1"/>
    </source>
</evidence>
<dbReference type="Proteomes" id="UP000642809">
    <property type="component" value="Unassembled WGS sequence"/>
</dbReference>
<keyword evidence="2" id="KW-0175">Coiled coil</keyword>
<feature type="coiled-coil region" evidence="2">
    <location>
        <begin position="280"/>
        <end position="307"/>
    </location>
</feature>
<reference evidence="5" key="1">
    <citation type="journal article" date="2014" name="Int. J. Syst. Evol. Microbiol.">
        <title>Complete genome sequence of Corynebacterium casei LMG S-19264T (=DSM 44701T), isolated from a smear-ripened cheese.</title>
        <authorList>
            <consortium name="US DOE Joint Genome Institute (JGI-PGF)"/>
            <person name="Walter F."/>
            <person name="Albersmeier A."/>
            <person name="Kalinowski J."/>
            <person name="Ruckert C."/>
        </authorList>
    </citation>
    <scope>NUCLEOTIDE SEQUENCE</scope>
    <source>
        <strain evidence="5">KCTC 23224</strain>
    </source>
</reference>
<dbReference type="Pfam" id="PF24850">
    <property type="entry name" value="CC_BshC"/>
    <property type="match status" value="1"/>
</dbReference>
<accession>A0A8J3CWI8</accession>
<dbReference type="EC" id="6.-.-.-" evidence="2"/>
<reference evidence="5" key="2">
    <citation type="submission" date="2020-09" db="EMBL/GenBank/DDBJ databases">
        <authorList>
            <person name="Sun Q."/>
            <person name="Kim S."/>
        </authorList>
    </citation>
    <scope>NUCLEOTIDE SEQUENCE</scope>
    <source>
        <strain evidence="5">KCTC 23224</strain>
    </source>
</reference>
<dbReference type="NCBIfam" id="TIGR03998">
    <property type="entry name" value="thiol_BshC"/>
    <property type="match status" value="1"/>
</dbReference>
<dbReference type="InterPro" id="IPR055399">
    <property type="entry name" value="CC_BshC"/>
</dbReference>
<name>A0A8J3CWI8_9BACT</name>
<dbReference type="Pfam" id="PF10079">
    <property type="entry name" value="Rossmann-like_BshC"/>
    <property type="match status" value="1"/>
</dbReference>
<keyword evidence="6" id="KW-1185">Reference proteome</keyword>
<feature type="domain" description="Bacillithiol biosynthesis BshC C-terminal coiled-coil" evidence="4">
    <location>
        <begin position="365"/>
        <end position="518"/>
    </location>
</feature>
<dbReference type="RefSeq" id="WP_189579197.1">
    <property type="nucleotide sequence ID" value="NZ_BMYF01000004.1"/>
</dbReference>
<evidence type="ECO:0000313" key="6">
    <source>
        <dbReference type="Proteomes" id="UP000642809"/>
    </source>
</evidence>
<dbReference type="HAMAP" id="MF_01867">
    <property type="entry name" value="BshC"/>
    <property type="match status" value="1"/>
</dbReference>
<dbReference type="AlphaFoldDB" id="A0A8J3CWI8"/>
<organism evidence="5 6">
    <name type="scientific">Mongoliitalea lutea</name>
    <dbReference type="NCBI Taxonomy" id="849756"/>
    <lineage>
        <taxon>Bacteria</taxon>
        <taxon>Pseudomonadati</taxon>
        <taxon>Bacteroidota</taxon>
        <taxon>Cytophagia</taxon>
        <taxon>Cytophagales</taxon>
        <taxon>Cyclobacteriaceae</taxon>
        <taxon>Mongoliitalea</taxon>
    </lineage>
</organism>
<comment type="caution">
    <text evidence="5">The sequence shown here is derived from an EMBL/GenBank/DDBJ whole genome shotgun (WGS) entry which is preliminary data.</text>
</comment>
<proteinExistence type="inferred from homology"/>
<dbReference type="InterPro" id="IPR055398">
    <property type="entry name" value="Rossmann-like_BshC"/>
</dbReference>
<dbReference type="EMBL" id="BMYF01000004">
    <property type="protein sequence ID" value="GHB29725.1"/>
    <property type="molecule type" value="Genomic_DNA"/>
</dbReference>
<sequence length="525" mass="60973">MKKATVEPSCTGQFSSLFLDYLAQKPELQSFYSFFPAIENFEKLIQQKNFSQEKRDVLTDVLHQQYEGFTISERTKDQIESLRSAKTFTVITGHQLNLFTGPLYFIYKIVTTINLAEQLKKAYPDYHFVPVYWLASEDHDFDEINYFKLDGQKYQWNSNQTGSVGDFQLDETFREFYKSVAHFAPEFFKDAYLGSKTLAEAGRKYVHHLFGEKGLLIVDGKSRELREFFTEVIQDDLTQHTAFTKATKQTQVLEDLGYKSQIFPREINLFYSVKGIRERIEQVGDRYQVLNTELEFSKEEILQLAKDTPEVFSPNVVLRPLYQEMILPNLAYIGGPAEIVYWLQLKPVFDYFGEAFPAVMPRNFATVLDKPIQRKIEKLGLSHKELFQSVLDWKKGYIETHASTDLFLSEERDALKAVFENAKPQALTLDQTLGKSFEAATVRANKILDQLAKKLRKAEERKHAQEIRIREEIFSYLYPGGSPQERVENFMKFYLGNPEFIEELFGAFDPLDFNFIILSQDGDKG</sequence>
<gene>
    <name evidence="2 5" type="primary">bshC</name>
    <name evidence="5" type="ORF">GCM10008106_08200</name>
</gene>
<comment type="similarity">
    <text evidence="2">Belongs to the BshC family.</text>
</comment>
<dbReference type="GO" id="GO:0016874">
    <property type="term" value="F:ligase activity"/>
    <property type="evidence" value="ECO:0007669"/>
    <property type="project" value="UniProtKB-UniRule"/>
</dbReference>
<evidence type="ECO:0000259" key="4">
    <source>
        <dbReference type="Pfam" id="PF24850"/>
    </source>
</evidence>
<feature type="coiled-coil region" evidence="2">
    <location>
        <begin position="441"/>
        <end position="468"/>
    </location>
</feature>
<protein>
    <recommendedName>
        <fullName evidence="2">Putative cysteine ligase BshC</fullName>
        <ecNumber evidence="2">6.-.-.-</ecNumber>
    </recommendedName>
</protein>
<dbReference type="InterPro" id="IPR011199">
    <property type="entry name" value="Bacillithiol_biosynth_BshC"/>
</dbReference>